<evidence type="ECO:0000259" key="1">
    <source>
        <dbReference type="PROSITE" id="PS51186"/>
    </source>
</evidence>
<feature type="domain" description="N-acetyltransferase" evidence="1">
    <location>
        <begin position="3"/>
        <end position="166"/>
    </location>
</feature>
<dbReference type="Proteomes" id="UP000310636">
    <property type="component" value="Unassembled WGS sequence"/>
</dbReference>
<accession>A0A4S4BMH5</accession>
<dbReference type="InterPro" id="IPR016181">
    <property type="entry name" value="Acyl_CoA_acyltransferase"/>
</dbReference>
<dbReference type="PANTHER" id="PTHR43072">
    <property type="entry name" value="N-ACETYLTRANSFERASE"/>
    <property type="match status" value="1"/>
</dbReference>
<dbReference type="RefSeq" id="WP_136373227.1">
    <property type="nucleotide sequence ID" value="NZ_SSOB01000052.1"/>
</dbReference>
<comment type="caution">
    <text evidence="2">The sequence shown here is derived from an EMBL/GenBank/DDBJ whole genome shotgun (WGS) entry which is preliminary data.</text>
</comment>
<evidence type="ECO:0000313" key="3">
    <source>
        <dbReference type="Proteomes" id="UP000310636"/>
    </source>
</evidence>
<reference evidence="2 3" key="1">
    <citation type="submission" date="2019-04" db="EMBL/GenBank/DDBJ databases">
        <title>Cohnella sp. nov. isolated from preserved vegetables.</title>
        <authorList>
            <person name="Lin S.-Y."/>
            <person name="Hung M.-H."/>
            <person name="Young C.-C."/>
        </authorList>
    </citation>
    <scope>NUCLEOTIDE SEQUENCE [LARGE SCALE GENOMIC DNA]</scope>
    <source>
        <strain evidence="2 3">CC-MHH1044</strain>
    </source>
</reference>
<dbReference type="InterPro" id="IPR000182">
    <property type="entry name" value="GNAT_dom"/>
</dbReference>
<dbReference type="CDD" id="cd04301">
    <property type="entry name" value="NAT_SF"/>
    <property type="match status" value="1"/>
</dbReference>
<dbReference type="OrthoDB" id="9773249at2"/>
<gene>
    <name evidence="2" type="ORF">E6C55_28450</name>
</gene>
<dbReference type="AlphaFoldDB" id="A0A4S4BMH5"/>
<keyword evidence="2" id="KW-0808">Transferase</keyword>
<proteinExistence type="predicted"/>
<organism evidence="2 3">
    <name type="scientific">Cohnella fermenti</name>
    <dbReference type="NCBI Taxonomy" id="2565925"/>
    <lineage>
        <taxon>Bacteria</taxon>
        <taxon>Bacillati</taxon>
        <taxon>Bacillota</taxon>
        <taxon>Bacilli</taxon>
        <taxon>Bacillales</taxon>
        <taxon>Paenibacillaceae</taxon>
        <taxon>Cohnella</taxon>
    </lineage>
</organism>
<evidence type="ECO:0000313" key="2">
    <source>
        <dbReference type="EMBL" id="THF73615.1"/>
    </source>
</evidence>
<sequence length="174" mass="19224">MSLNIDPVQSNDQIAAVSRLAHDIWNEHYSSIITQGQIDYMVETFQSTAAIAEQLRLGGYSYYLIVLEGNPIGYLAVKPDDGKLFLSKLYIRKDHRGRGLASRAFAFVEDLCQADGLSAIWLTVNRHNSGSIAVYEKKGFRTVRTQVADIGGGYVMDDYVMEKPVVAVGSCPLS</sequence>
<dbReference type="SUPFAM" id="SSF55729">
    <property type="entry name" value="Acyl-CoA N-acyltransferases (Nat)"/>
    <property type="match status" value="1"/>
</dbReference>
<protein>
    <submittedName>
        <fullName evidence="2">GNAT family N-acetyltransferase</fullName>
    </submittedName>
</protein>
<dbReference type="Gene3D" id="3.40.630.30">
    <property type="match status" value="1"/>
</dbReference>
<dbReference type="Pfam" id="PF00583">
    <property type="entry name" value="Acetyltransf_1"/>
    <property type="match status" value="1"/>
</dbReference>
<dbReference type="PROSITE" id="PS51186">
    <property type="entry name" value="GNAT"/>
    <property type="match status" value="1"/>
</dbReference>
<name>A0A4S4BMH5_9BACL</name>
<dbReference type="EMBL" id="SSOB01000052">
    <property type="protein sequence ID" value="THF73615.1"/>
    <property type="molecule type" value="Genomic_DNA"/>
</dbReference>
<keyword evidence="3" id="KW-1185">Reference proteome</keyword>
<dbReference type="GO" id="GO:0016747">
    <property type="term" value="F:acyltransferase activity, transferring groups other than amino-acyl groups"/>
    <property type="evidence" value="ECO:0007669"/>
    <property type="project" value="InterPro"/>
</dbReference>